<gene>
    <name evidence="6" type="ORF">MCOR_31260</name>
</gene>
<name>A0A6J8CPC2_MYTCO</name>
<reference evidence="6 7" key="1">
    <citation type="submission" date="2020-06" db="EMBL/GenBank/DDBJ databases">
        <authorList>
            <person name="Li R."/>
            <person name="Bekaert M."/>
        </authorList>
    </citation>
    <scope>NUCLEOTIDE SEQUENCE [LARGE SCALE GENOMIC DNA]</scope>
    <source>
        <strain evidence="7">wild</strain>
    </source>
</reference>
<feature type="domain" description="Cyclin-like" evidence="4">
    <location>
        <begin position="165"/>
        <end position="261"/>
    </location>
</feature>
<dbReference type="SMART" id="SM01332">
    <property type="entry name" value="Cyclin_C"/>
    <property type="match status" value="1"/>
</dbReference>
<evidence type="ECO:0000256" key="1">
    <source>
        <dbReference type="ARBA" id="ARBA00023127"/>
    </source>
</evidence>
<feature type="compositionally biased region" description="Low complexity" evidence="3">
    <location>
        <begin position="521"/>
        <end position="539"/>
    </location>
</feature>
<sequence length="549" mass="61788">MAIPHLKTALSKRQRRLFTFQTDMPCWYFDKKEIRNTPTHRDGIDPTTEARYRREGARFIIDAGTKMGLRYDTCATGVVYFHRFYLFHSFKDFHRYITAAGCLFLAGKVEETPKKCKDIVKITQSILSPQLFAVFSDDPKEEIMTLERILLQTIKFDLQVDHPYACLLKFAKQVKIEKEKSQKLVQMAWTFINDSLCTTLCLQWEPEVIGISLMYLATRLAKFEISDWQGKPPGSKLKWWEGIVEDITVELMEDICHKVLDLYSKNPQQHEDSPPVTPSKSHRQTPPPPPPQKRSTTPADGAPESKLARVDSRTTPKVKESSSSSDLRQTAMVNAASKSHSSDDSNIQTIQTVGAAQTTEFSSYNPYMSRSMYSSSFLSGEGSKSIQNLMSGGGGSSSENYPAGQQTPQGMAHYSQYPPGYQQANYAQAAQQQYSAQGQYPGYPQQSYPTTQQVPGQQQVYPQGTNYQQYQQGQQQYPGQYPPTTSVVQSPYNTGGQQGYQQQQQMINQRGATANVPRGPSTPRTSKSQTQSSQQGQNQNLAMVRITGR</sequence>
<feature type="domain" description="Cyclin C-terminal" evidence="5">
    <location>
        <begin position="161"/>
        <end position="300"/>
    </location>
</feature>
<protein>
    <submittedName>
        <fullName evidence="6">CCNK</fullName>
    </submittedName>
</protein>
<dbReference type="SUPFAM" id="SSF47954">
    <property type="entry name" value="Cyclin-like"/>
    <property type="match status" value="2"/>
</dbReference>
<evidence type="ECO:0000256" key="2">
    <source>
        <dbReference type="RuleBase" id="RU000383"/>
    </source>
</evidence>
<dbReference type="InterPro" id="IPR013763">
    <property type="entry name" value="Cyclin-like_dom"/>
</dbReference>
<feature type="region of interest" description="Disordered" evidence="3">
    <location>
        <begin position="435"/>
        <end position="456"/>
    </location>
</feature>
<keyword evidence="1 2" id="KW-0195">Cyclin</keyword>
<evidence type="ECO:0000259" key="5">
    <source>
        <dbReference type="SMART" id="SM01332"/>
    </source>
</evidence>
<evidence type="ECO:0000259" key="4">
    <source>
        <dbReference type="SMART" id="SM00385"/>
    </source>
</evidence>
<dbReference type="OrthoDB" id="25002at2759"/>
<dbReference type="Proteomes" id="UP000507470">
    <property type="component" value="Unassembled WGS sequence"/>
</dbReference>
<dbReference type="FunFam" id="1.10.472.10:FF:000021">
    <property type="entry name" value="Cyclin-K (Predicted)"/>
    <property type="match status" value="1"/>
</dbReference>
<dbReference type="CDD" id="cd20531">
    <property type="entry name" value="CYCLIN_CCNK_rpt2"/>
    <property type="match status" value="1"/>
</dbReference>
<dbReference type="SMART" id="SM00385">
    <property type="entry name" value="CYCLIN"/>
    <property type="match status" value="2"/>
</dbReference>
<feature type="compositionally biased region" description="Basic and acidic residues" evidence="3">
    <location>
        <begin position="306"/>
        <end position="320"/>
    </location>
</feature>
<dbReference type="InterPro" id="IPR006671">
    <property type="entry name" value="Cyclin_N"/>
</dbReference>
<feature type="compositionally biased region" description="Polar residues" evidence="3">
    <location>
        <begin position="397"/>
        <end position="409"/>
    </location>
</feature>
<dbReference type="Gene3D" id="1.10.472.10">
    <property type="entry name" value="Cyclin-like"/>
    <property type="match status" value="2"/>
</dbReference>
<dbReference type="CDD" id="cd20530">
    <property type="entry name" value="CYCLIN_CCNK_rpt1"/>
    <property type="match status" value="1"/>
</dbReference>
<proteinExistence type="inferred from homology"/>
<feature type="compositionally biased region" description="Low complexity" evidence="3">
    <location>
        <begin position="472"/>
        <end position="485"/>
    </location>
</feature>
<feature type="region of interest" description="Disordered" evidence="3">
    <location>
        <begin position="472"/>
        <end position="549"/>
    </location>
</feature>
<feature type="domain" description="Cyclin-like" evidence="4">
    <location>
        <begin position="58"/>
        <end position="152"/>
    </location>
</feature>
<dbReference type="EMBL" id="CACVKT020005642">
    <property type="protein sequence ID" value="CAC5396740.1"/>
    <property type="molecule type" value="Genomic_DNA"/>
</dbReference>
<organism evidence="6 7">
    <name type="scientific">Mytilus coruscus</name>
    <name type="common">Sea mussel</name>
    <dbReference type="NCBI Taxonomy" id="42192"/>
    <lineage>
        <taxon>Eukaryota</taxon>
        <taxon>Metazoa</taxon>
        <taxon>Spiralia</taxon>
        <taxon>Lophotrochozoa</taxon>
        <taxon>Mollusca</taxon>
        <taxon>Bivalvia</taxon>
        <taxon>Autobranchia</taxon>
        <taxon>Pteriomorphia</taxon>
        <taxon>Mytilida</taxon>
        <taxon>Mytiloidea</taxon>
        <taxon>Mytilidae</taxon>
        <taxon>Mytilinae</taxon>
        <taxon>Mytilus</taxon>
    </lineage>
</organism>
<evidence type="ECO:0000313" key="7">
    <source>
        <dbReference type="Proteomes" id="UP000507470"/>
    </source>
</evidence>
<keyword evidence="7" id="KW-1185">Reference proteome</keyword>
<dbReference type="Pfam" id="PF21797">
    <property type="entry name" value="CycT2-like_C"/>
    <property type="match status" value="1"/>
</dbReference>
<dbReference type="InterPro" id="IPR036915">
    <property type="entry name" value="Cyclin-like_sf"/>
</dbReference>
<evidence type="ECO:0000256" key="3">
    <source>
        <dbReference type="SAM" id="MobiDB-lite"/>
    </source>
</evidence>
<evidence type="ECO:0000313" key="6">
    <source>
        <dbReference type="EMBL" id="CAC5396740.1"/>
    </source>
</evidence>
<dbReference type="Pfam" id="PF00134">
    <property type="entry name" value="Cyclin_N"/>
    <property type="match status" value="1"/>
</dbReference>
<dbReference type="PANTHER" id="PTHR10026">
    <property type="entry name" value="CYCLIN"/>
    <property type="match status" value="1"/>
</dbReference>
<feature type="region of interest" description="Disordered" evidence="3">
    <location>
        <begin position="266"/>
        <end position="346"/>
    </location>
</feature>
<dbReference type="InterPro" id="IPR043198">
    <property type="entry name" value="Cyclin/Ssn8"/>
</dbReference>
<comment type="similarity">
    <text evidence="2">Belongs to the cyclin family.</text>
</comment>
<dbReference type="InterPro" id="IPR004367">
    <property type="entry name" value="Cyclin_C-dom"/>
</dbReference>
<accession>A0A6J8CPC2</accession>
<dbReference type="GO" id="GO:0006357">
    <property type="term" value="P:regulation of transcription by RNA polymerase II"/>
    <property type="evidence" value="ECO:0007669"/>
    <property type="project" value="InterPro"/>
</dbReference>
<feature type="compositionally biased region" description="Polar residues" evidence="3">
    <location>
        <begin position="321"/>
        <end position="346"/>
    </location>
</feature>
<dbReference type="AlphaFoldDB" id="A0A6J8CPC2"/>
<dbReference type="GO" id="GO:0016538">
    <property type="term" value="F:cyclin-dependent protein serine/threonine kinase regulator activity"/>
    <property type="evidence" value="ECO:0007669"/>
    <property type="project" value="InterPro"/>
</dbReference>
<feature type="region of interest" description="Disordered" evidence="3">
    <location>
        <begin position="388"/>
        <end position="418"/>
    </location>
</feature>